<dbReference type="FunFam" id="1.20.1280.130:FF:000001">
    <property type="entry name" value="Vacuolar protein sorting-associated protein 54"/>
    <property type="match status" value="1"/>
</dbReference>
<evidence type="ECO:0000256" key="8">
    <source>
        <dbReference type="ARBA" id="ARBA00023054"/>
    </source>
</evidence>
<feature type="compositionally biased region" description="Low complexity" evidence="9">
    <location>
        <begin position="80"/>
        <end position="96"/>
    </location>
</feature>
<keyword evidence="8" id="KW-0175">Coiled coil</keyword>
<feature type="domain" description="Vacuolar protein sorting-associated protein 54 N-terminal" evidence="11">
    <location>
        <begin position="244"/>
        <end position="404"/>
    </location>
</feature>
<organism evidence="12 13">
    <name type="scientific">Fopius arisanus</name>
    <dbReference type="NCBI Taxonomy" id="64838"/>
    <lineage>
        <taxon>Eukaryota</taxon>
        <taxon>Metazoa</taxon>
        <taxon>Ecdysozoa</taxon>
        <taxon>Arthropoda</taxon>
        <taxon>Hexapoda</taxon>
        <taxon>Insecta</taxon>
        <taxon>Pterygota</taxon>
        <taxon>Neoptera</taxon>
        <taxon>Endopterygota</taxon>
        <taxon>Hymenoptera</taxon>
        <taxon>Apocrita</taxon>
        <taxon>Ichneumonoidea</taxon>
        <taxon>Braconidae</taxon>
        <taxon>Opiinae</taxon>
        <taxon>Fopius</taxon>
    </lineage>
</organism>
<gene>
    <name evidence="13" type="primary">scat</name>
</gene>
<dbReference type="Pfam" id="PF07928">
    <property type="entry name" value="Vps54"/>
    <property type="match status" value="1"/>
</dbReference>
<evidence type="ECO:0000256" key="7">
    <source>
        <dbReference type="ARBA" id="ARBA00023034"/>
    </source>
</evidence>
<keyword evidence="6" id="KW-0653">Protein transport</keyword>
<reference evidence="13" key="1">
    <citation type="submission" date="2025-08" db="UniProtKB">
        <authorList>
            <consortium name="RefSeq"/>
        </authorList>
    </citation>
    <scope>IDENTIFICATION</scope>
    <source>
        <strain evidence="13">USDA-PBARC FA_bdor</strain>
        <tissue evidence="13">Whole organism</tissue>
    </source>
</reference>
<feature type="domain" description="Vacuolar protein sorting-associated protein 54 C-terminal" evidence="10">
    <location>
        <begin position="706"/>
        <end position="847"/>
    </location>
</feature>
<protein>
    <recommendedName>
        <fullName evidence="3">Vacuolar protein sorting-associated protein 54</fullName>
    </recommendedName>
</protein>
<evidence type="ECO:0000256" key="3">
    <source>
        <dbReference type="ARBA" id="ARBA00017665"/>
    </source>
</evidence>
<evidence type="ECO:0000256" key="2">
    <source>
        <dbReference type="ARBA" id="ARBA00009150"/>
    </source>
</evidence>
<dbReference type="InterPro" id="IPR019515">
    <property type="entry name" value="VPS54_N"/>
</dbReference>
<evidence type="ECO:0000313" key="13">
    <source>
        <dbReference type="RefSeq" id="XP_011309826.1"/>
    </source>
</evidence>
<dbReference type="CTD" id="47942"/>
<dbReference type="Gene3D" id="6.10.250.860">
    <property type="match status" value="1"/>
</dbReference>
<dbReference type="RefSeq" id="XP_011309826.1">
    <property type="nucleotide sequence ID" value="XM_011311524.1"/>
</dbReference>
<evidence type="ECO:0000256" key="1">
    <source>
        <dbReference type="ARBA" id="ARBA00004601"/>
    </source>
</evidence>
<keyword evidence="5" id="KW-0597">Phosphoprotein</keyword>
<dbReference type="OrthoDB" id="10259024at2759"/>
<comment type="similarity">
    <text evidence="2">Belongs to the VPS54 family.</text>
</comment>
<feature type="region of interest" description="Disordered" evidence="9">
    <location>
        <begin position="75"/>
        <end position="102"/>
    </location>
</feature>
<evidence type="ECO:0000259" key="11">
    <source>
        <dbReference type="Pfam" id="PF10475"/>
    </source>
</evidence>
<dbReference type="PANTHER" id="PTHR12965">
    <property type="entry name" value="VACUOLAR PROTEIN SORTING 54"/>
    <property type="match status" value="1"/>
</dbReference>
<dbReference type="Pfam" id="PF10475">
    <property type="entry name" value="Vps54_N"/>
    <property type="match status" value="1"/>
</dbReference>
<keyword evidence="12" id="KW-1185">Reference proteome</keyword>
<name>A0A9R1U7C8_9HYME</name>
<keyword evidence="4" id="KW-0813">Transport</keyword>
<dbReference type="GO" id="GO:0015031">
    <property type="term" value="P:protein transport"/>
    <property type="evidence" value="ECO:0007669"/>
    <property type="project" value="UniProtKB-KW"/>
</dbReference>
<evidence type="ECO:0000256" key="4">
    <source>
        <dbReference type="ARBA" id="ARBA00022448"/>
    </source>
</evidence>
<dbReference type="GO" id="GO:0000938">
    <property type="term" value="C:GARP complex"/>
    <property type="evidence" value="ECO:0007669"/>
    <property type="project" value="InterPro"/>
</dbReference>
<evidence type="ECO:0000259" key="10">
    <source>
        <dbReference type="Pfam" id="PF07928"/>
    </source>
</evidence>
<dbReference type="GO" id="GO:0005829">
    <property type="term" value="C:cytosol"/>
    <property type="evidence" value="ECO:0007669"/>
    <property type="project" value="GOC"/>
</dbReference>
<dbReference type="Gene3D" id="1.20.1280.130">
    <property type="match status" value="1"/>
</dbReference>
<evidence type="ECO:0000256" key="6">
    <source>
        <dbReference type="ARBA" id="ARBA00022927"/>
    </source>
</evidence>
<evidence type="ECO:0000313" key="12">
    <source>
        <dbReference type="Proteomes" id="UP000694866"/>
    </source>
</evidence>
<dbReference type="AlphaFoldDB" id="A0A9R1U7C8"/>
<evidence type="ECO:0000256" key="5">
    <source>
        <dbReference type="ARBA" id="ARBA00022553"/>
    </source>
</evidence>
<evidence type="ECO:0000256" key="9">
    <source>
        <dbReference type="SAM" id="MobiDB-lite"/>
    </source>
</evidence>
<dbReference type="InterPro" id="IPR012501">
    <property type="entry name" value="Vps54_C"/>
</dbReference>
<dbReference type="KEGG" id="fas:105270521"/>
<dbReference type="GeneID" id="105270521"/>
<dbReference type="PANTHER" id="PTHR12965:SF0">
    <property type="entry name" value="VACUOLAR PROTEIN SORTING-ASSOCIATED PROTEIN 54"/>
    <property type="match status" value="1"/>
</dbReference>
<dbReference type="GO" id="GO:0006896">
    <property type="term" value="P:Golgi to vacuole transport"/>
    <property type="evidence" value="ECO:0007669"/>
    <property type="project" value="TreeGrafter"/>
</dbReference>
<dbReference type="Proteomes" id="UP000694866">
    <property type="component" value="Unplaced"/>
</dbReference>
<sequence length="958" mass="107992">MAKIVKTSETIATIVCEYCSHLTFKRIQDFVRHLREQHCTIEGGSYVCHYGYNEVCSSLPLEGVSDKDYIMHATKHAAVQQQQHQQQQQQQQQQQHQQRKTNGQINETLSQWTVYSAVQNLPAVLNDPRKGKQSNFLTKTWGDAFIEKVDIPKSPYLPDITIHHFDNYIQKIIRRYRKHSRGTSNFSSLKKSSTSIERSSQFNLGSIPKIFLSPSLDLSSASTFNTVFPFTTSGLLNPSTNIVSDVKALQEKLSHYLDIVEVQIAEQVASKSQAFFIAMTSHDALMEQLTQTITVLKALRRNIHEIDKTLVQDSLNIIKLERCRCNHLLVREKLKLMATVHQSQPMIQLLLSTPDYVAALDLISTTQEILHQELNGIQSFRHLSSQLTEMERLVDKMLSTEFERYSTADLNRPLTIHSDGTVLDGDKLVSIISGLLRQKQFQFVDTYKEEAITTIRAITKQRVIEALAASDCCSDQQAAALEVGGLSLPERLILLQNTIQSLTYLLHRVRAVYEVMKDTVDLSVGPVDDDNFIIDRRLTTDEHSRVITKLSDMLTSVCDYCHERLGNLVAAGGDDRSEREKISDGKEREWSEKGSWLSDKATAGQVCQLAGMVEGFTETCEGICGKQCTALRSAFKAQASKFVQRFHNERKSKLGLLLESERWKQAEVPKEFQRLVTFVFENRRFPVGDELEWRESEVGSFIFVGEEQFAVVGTALMLVQMINEYCRTGDELKALSGAVGRQLAELLRHYNSRCCQLVLGAGAMHVAGLKTITSTILVLAGRSLKLILWFMPFVKAHFQELANHSANRSAMSSSGGTGGVALLDSVERDVRAHIREIEGKILTIVDNLVGGQITSWDARPPVPSQSFRNISRHLIKLHEAVSGILPPVEVQALYRTVNVSFKEKLREQLVKMNIVNNGGPQHGVVTSELTFYLEALRNLKVLPANELNDDWMSDIWSR</sequence>
<dbReference type="InterPro" id="IPR039745">
    <property type="entry name" value="Vps54"/>
</dbReference>
<proteinExistence type="inferred from homology"/>
<dbReference type="GO" id="GO:0042147">
    <property type="term" value="P:retrograde transport, endosome to Golgi"/>
    <property type="evidence" value="ECO:0007669"/>
    <property type="project" value="InterPro"/>
</dbReference>
<accession>A0A9R1U7C8</accession>
<comment type="subcellular location">
    <subcellularLocation>
        <location evidence="1">Golgi apparatus</location>
        <location evidence="1">trans-Golgi network</location>
    </subcellularLocation>
</comment>
<dbReference type="GO" id="GO:0019905">
    <property type="term" value="F:syntaxin binding"/>
    <property type="evidence" value="ECO:0007669"/>
    <property type="project" value="TreeGrafter"/>
</dbReference>
<keyword evidence="7" id="KW-0333">Golgi apparatus</keyword>